<dbReference type="InterPro" id="IPR006094">
    <property type="entry name" value="Oxid_FAD_bind_N"/>
</dbReference>
<dbReference type="InterPro" id="IPR012951">
    <property type="entry name" value="BBE"/>
</dbReference>
<evidence type="ECO:0000313" key="6">
    <source>
        <dbReference type="EMBL" id="RPA93585.1"/>
    </source>
</evidence>
<evidence type="ECO:0000256" key="1">
    <source>
        <dbReference type="ARBA" id="ARBA00005466"/>
    </source>
</evidence>
<dbReference type="GO" id="GO:0071949">
    <property type="term" value="F:FAD binding"/>
    <property type="evidence" value="ECO:0007669"/>
    <property type="project" value="InterPro"/>
</dbReference>
<dbReference type="OrthoDB" id="2151789at2759"/>
<dbReference type="InterPro" id="IPR016169">
    <property type="entry name" value="FAD-bd_PCMH_sub2"/>
</dbReference>
<keyword evidence="7" id="KW-1185">Reference proteome</keyword>
<dbReference type="SUPFAM" id="SSF56176">
    <property type="entry name" value="FAD-binding/transporter-associated domain-like"/>
    <property type="match status" value="1"/>
</dbReference>
<gene>
    <name evidence="6" type="ORF">L873DRAFT_1514188</name>
</gene>
<dbReference type="InterPro" id="IPR016166">
    <property type="entry name" value="FAD-bd_PCMH"/>
</dbReference>
<dbReference type="PROSITE" id="PS51387">
    <property type="entry name" value="FAD_PCMH"/>
    <property type="match status" value="1"/>
</dbReference>
<feature type="domain" description="FAD-binding PCMH-type" evidence="5">
    <location>
        <begin position="56"/>
        <end position="227"/>
    </location>
</feature>
<keyword evidence="3" id="KW-0274">FAD</keyword>
<protein>
    <submittedName>
        <fullName evidence="6">FAD-binding domain-containing protein</fullName>
    </submittedName>
</protein>
<dbReference type="Proteomes" id="UP000276215">
    <property type="component" value="Unassembled WGS sequence"/>
</dbReference>
<dbReference type="EMBL" id="ML120449">
    <property type="protein sequence ID" value="RPA93585.1"/>
    <property type="molecule type" value="Genomic_DNA"/>
</dbReference>
<name>A0A3N4J5X1_9PEZI</name>
<evidence type="ECO:0000256" key="4">
    <source>
        <dbReference type="ARBA" id="ARBA00023002"/>
    </source>
</evidence>
<dbReference type="Pfam" id="PF08031">
    <property type="entry name" value="BBE"/>
    <property type="match status" value="1"/>
</dbReference>
<dbReference type="AlphaFoldDB" id="A0A3N4J5X1"/>
<accession>A0A3N4J5X1</accession>
<keyword evidence="4" id="KW-0560">Oxidoreductase</keyword>
<evidence type="ECO:0000259" key="5">
    <source>
        <dbReference type="PROSITE" id="PS51387"/>
    </source>
</evidence>
<sequence>MWNPSAILALIAQGLSYRSSSDGEFCCSLLNDKLSSTIYPSSPSYNASNIYFANQAILHPTCIHSPSSASDLSRAIKLLSSRSCQFAIRGGGHYVPAGYANINNGVLISLSLFKEVTVHPDYARIGAGNYWGDVYKVLESQNVMVAGAAVSTVGVPGFLLGGGMTLRSGEYGFGCDGVRGFQIVLGSGEILYVARGDKKHQELFRALKGGGSSFGVVAAFDMDITPSVPVYGGTYIYPESSIPRLLKLMAEYTVDPDPKSNVIAVFSYATATDTILPAFISFYDGHVDTTSPPASVAPFLSSGLGMLINTAVMRNTSQVSEEVGTSTDYGFRQLVTSIMIDADDHTLSDLYDIYSQEFVALKGIVKSVNLGCRSIPHSAIVMGKKMGGNSLGLEAKGNLQHIFWLATWESPSQDAFIEDVVINRMVKRSSDLTRSRGLLNRFQYMNYAWTDQSPIESYGLESVRRLRKVKKEYDTDGVFTYLVKGGWKIPDR</sequence>
<reference evidence="6 7" key="1">
    <citation type="journal article" date="2018" name="Nat. Ecol. Evol.">
        <title>Pezizomycetes genomes reveal the molecular basis of ectomycorrhizal truffle lifestyle.</title>
        <authorList>
            <person name="Murat C."/>
            <person name="Payen T."/>
            <person name="Noel B."/>
            <person name="Kuo A."/>
            <person name="Morin E."/>
            <person name="Chen J."/>
            <person name="Kohler A."/>
            <person name="Krizsan K."/>
            <person name="Balestrini R."/>
            <person name="Da Silva C."/>
            <person name="Montanini B."/>
            <person name="Hainaut M."/>
            <person name="Levati E."/>
            <person name="Barry K.W."/>
            <person name="Belfiori B."/>
            <person name="Cichocki N."/>
            <person name="Clum A."/>
            <person name="Dockter R.B."/>
            <person name="Fauchery L."/>
            <person name="Guy J."/>
            <person name="Iotti M."/>
            <person name="Le Tacon F."/>
            <person name="Lindquist E.A."/>
            <person name="Lipzen A."/>
            <person name="Malagnac F."/>
            <person name="Mello A."/>
            <person name="Molinier V."/>
            <person name="Miyauchi S."/>
            <person name="Poulain J."/>
            <person name="Riccioni C."/>
            <person name="Rubini A."/>
            <person name="Sitrit Y."/>
            <person name="Splivallo R."/>
            <person name="Traeger S."/>
            <person name="Wang M."/>
            <person name="Zifcakova L."/>
            <person name="Wipf D."/>
            <person name="Zambonelli A."/>
            <person name="Paolocci F."/>
            <person name="Nowrousian M."/>
            <person name="Ottonello S."/>
            <person name="Baldrian P."/>
            <person name="Spatafora J.W."/>
            <person name="Henrissat B."/>
            <person name="Nagy L.G."/>
            <person name="Aury J.M."/>
            <person name="Wincker P."/>
            <person name="Grigoriev I.V."/>
            <person name="Bonfante P."/>
            <person name="Martin F.M."/>
        </authorList>
    </citation>
    <scope>NUCLEOTIDE SEQUENCE [LARGE SCALE GENOMIC DNA]</scope>
    <source>
        <strain evidence="6 7">120613-1</strain>
    </source>
</reference>
<dbReference type="Gene3D" id="3.30.465.10">
    <property type="match status" value="1"/>
</dbReference>
<evidence type="ECO:0000313" key="7">
    <source>
        <dbReference type="Proteomes" id="UP000276215"/>
    </source>
</evidence>
<dbReference type="Pfam" id="PF01565">
    <property type="entry name" value="FAD_binding_4"/>
    <property type="match status" value="1"/>
</dbReference>
<dbReference type="PANTHER" id="PTHR42973:SF13">
    <property type="entry name" value="FAD-BINDING PCMH-TYPE DOMAIN-CONTAINING PROTEIN"/>
    <property type="match status" value="1"/>
</dbReference>
<evidence type="ECO:0000256" key="3">
    <source>
        <dbReference type="ARBA" id="ARBA00022827"/>
    </source>
</evidence>
<keyword evidence="2" id="KW-0285">Flavoprotein</keyword>
<dbReference type="InterPro" id="IPR036318">
    <property type="entry name" value="FAD-bd_PCMH-like_sf"/>
</dbReference>
<proteinExistence type="inferred from homology"/>
<evidence type="ECO:0000256" key="2">
    <source>
        <dbReference type="ARBA" id="ARBA00022630"/>
    </source>
</evidence>
<dbReference type="STRING" id="1336337.A0A3N4J5X1"/>
<dbReference type="InterPro" id="IPR050416">
    <property type="entry name" value="FAD-linked_Oxidoreductase"/>
</dbReference>
<organism evidence="6 7">
    <name type="scientific">Choiromyces venosus 120613-1</name>
    <dbReference type="NCBI Taxonomy" id="1336337"/>
    <lineage>
        <taxon>Eukaryota</taxon>
        <taxon>Fungi</taxon>
        <taxon>Dikarya</taxon>
        <taxon>Ascomycota</taxon>
        <taxon>Pezizomycotina</taxon>
        <taxon>Pezizomycetes</taxon>
        <taxon>Pezizales</taxon>
        <taxon>Tuberaceae</taxon>
        <taxon>Choiromyces</taxon>
    </lineage>
</organism>
<dbReference type="GO" id="GO:0016491">
    <property type="term" value="F:oxidoreductase activity"/>
    <property type="evidence" value="ECO:0007669"/>
    <property type="project" value="UniProtKB-KW"/>
</dbReference>
<comment type="similarity">
    <text evidence="1">Belongs to the oxygen-dependent FAD-linked oxidoreductase family.</text>
</comment>
<dbReference type="PANTHER" id="PTHR42973">
    <property type="entry name" value="BINDING OXIDOREDUCTASE, PUTATIVE (AFU_ORTHOLOGUE AFUA_1G17690)-RELATED"/>
    <property type="match status" value="1"/>
</dbReference>